<dbReference type="SUPFAM" id="SSF51905">
    <property type="entry name" value="FAD/NAD(P)-binding domain"/>
    <property type="match status" value="1"/>
</dbReference>
<evidence type="ECO:0000313" key="8">
    <source>
        <dbReference type="Proteomes" id="UP000070366"/>
    </source>
</evidence>
<dbReference type="OrthoDB" id="9773233at2"/>
<dbReference type="Gene3D" id="2.40.30.10">
    <property type="entry name" value="Translation factors"/>
    <property type="match status" value="1"/>
</dbReference>
<feature type="domain" description="RsdA/BaiN/AoA(So)-like Rossmann fold-like" evidence="5">
    <location>
        <begin position="3"/>
        <end position="405"/>
    </location>
</feature>
<feature type="chain" id="PRO_5039185402" evidence="4">
    <location>
        <begin position="20"/>
        <end position="409"/>
    </location>
</feature>
<reference evidence="7 8" key="1">
    <citation type="submission" date="2016-02" db="EMBL/GenBank/DDBJ databases">
        <authorList>
            <person name="Wen L."/>
            <person name="He K."/>
            <person name="Yang H."/>
        </authorList>
    </citation>
    <scope>NUCLEOTIDE SEQUENCE [LARGE SCALE GENOMIC DNA]</scope>
    <source>
        <strain evidence="7 8">DSM 22607</strain>
    </source>
</reference>
<dbReference type="PANTHER" id="PTHR42887:SF2">
    <property type="entry name" value="OS12G0638800 PROTEIN"/>
    <property type="match status" value="1"/>
</dbReference>
<dbReference type="SUPFAM" id="SSF160996">
    <property type="entry name" value="HI0933 insert domain-like"/>
    <property type="match status" value="1"/>
</dbReference>
<dbReference type="Gene3D" id="3.50.50.60">
    <property type="entry name" value="FAD/NAD(P)-binding domain"/>
    <property type="match status" value="1"/>
</dbReference>
<evidence type="ECO:0000256" key="4">
    <source>
        <dbReference type="SAM" id="SignalP"/>
    </source>
</evidence>
<feature type="domain" description="RsdA/BaiN/AoA(So)-like insert" evidence="6">
    <location>
        <begin position="190"/>
        <end position="351"/>
    </location>
</feature>
<protein>
    <submittedName>
        <fullName evidence="7">Flavoprotein family protein</fullName>
    </submittedName>
</protein>
<organism evidence="7 8">
    <name type="scientific">Christensenella minuta</name>
    <dbReference type="NCBI Taxonomy" id="626937"/>
    <lineage>
        <taxon>Bacteria</taxon>
        <taxon>Bacillati</taxon>
        <taxon>Bacillota</taxon>
        <taxon>Clostridia</taxon>
        <taxon>Christensenellales</taxon>
        <taxon>Christensenellaceae</taxon>
        <taxon>Christensenella</taxon>
    </lineage>
</organism>
<evidence type="ECO:0000256" key="3">
    <source>
        <dbReference type="ARBA" id="ARBA00022827"/>
    </source>
</evidence>
<accession>A0A136Q3A0</accession>
<comment type="cofactor">
    <cofactor evidence="1">
        <name>FAD</name>
        <dbReference type="ChEBI" id="CHEBI:57692"/>
    </cofactor>
</comment>
<dbReference type="Pfam" id="PF22780">
    <property type="entry name" value="HI0933_like_1st"/>
    <property type="match status" value="1"/>
</dbReference>
<keyword evidence="2" id="KW-0285">Flavoprotein</keyword>
<comment type="caution">
    <text evidence="7">The sequence shown here is derived from an EMBL/GenBank/DDBJ whole genome shotgun (WGS) entry which is preliminary data.</text>
</comment>
<gene>
    <name evidence="7" type="ORF">HMPREF3293_02355</name>
</gene>
<keyword evidence="4" id="KW-0732">Signal</keyword>
<evidence type="ECO:0000256" key="1">
    <source>
        <dbReference type="ARBA" id="ARBA00001974"/>
    </source>
</evidence>
<feature type="signal peptide" evidence="4">
    <location>
        <begin position="1"/>
        <end position="19"/>
    </location>
</feature>
<evidence type="ECO:0000313" key="7">
    <source>
        <dbReference type="EMBL" id="KXK65097.1"/>
    </source>
</evidence>
<dbReference type="AlphaFoldDB" id="A0A136Q3A0"/>
<dbReference type="Proteomes" id="UP000070366">
    <property type="component" value="Unassembled WGS sequence"/>
</dbReference>
<dbReference type="InterPro" id="IPR036188">
    <property type="entry name" value="FAD/NAD-bd_sf"/>
</dbReference>
<evidence type="ECO:0000259" key="5">
    <source>
        <dbReference type="Pfam" id="PF03486"/>
    </source>
</evidence>
<proteinExistence type="predicted"/>
<dbReference type="NCBIfam" id="TIGR00275">
    <property type="entry name" value="aminoacetone oxidase family FAD-binding enzyme"/>
    <property type="match status" value="1"/>
</dbReference>
<dbReference type="Gene3D" id="1.10.8.260">
    <property type="entry name" value="HI0933 insert domain-like"/>
    <property type="match status" value="1"/>
</dbReference>
<name>A0A136Q3A0_9FIRM</name>
<dbReference type="EMBL" id="LSZW01000063">
    <property type="protein sequence ID" value="KXK65097.1"/>
    <property type="molecule type" value="Genomic_DNA"/>
</dbReference>
<dbReference type="PATRIC" id="fig|626937.4.peg.2312"/>
<keyword evidence="8" id="KW-1185">Reference proteome</keyword>
<dbReference type="InterPro" id="IPR057661">
    <property type="entry name" value="RsdA/BaiN/AoA(So)_Rossmann"/>
</dbReference>
<dbReference type="Pfam" id="PF03486">
    <property type="entry name" value="HI0933_like"/>
    <property type="match status" value="1"/>
</dbReference>
<dbReference type="PANTHER" id="PTHR42887">
    <property type="entry name" value="OS12G0638800 PROTEIN"/>
    <property type="match status" value="1"/>
</dbReference>
<dbReference type="RefSeq" id="WP_066518900.1">
    <property type="nucleotide sequence ID" value="NZ_CABMOF010000001.1"/>
</dbReference>
<dbReference type="KEGG" id="cmiu:B1H56_03565"/>
<sequence>MNKLIVIGAGAAGMMGAYAAASRGVSTTIIEKNEKAGKKLFITGKGRCNITNNCDISDFFPQIVHNSKFLMSALYTLGNEGLITLLNENGLQTRVERGGRVFPQSDRSNDVIKTMLRLVRTAGAHLRLDTAVKRIEKQEETFIVSLGDGTDLHADAVLIATGGKSYPRTGSTGDGYRFAQEFGHRIVPPHPALVPLEDVHHVCPKMQGLTLKNINFSLFQNDKRIYSEQGELLFTHFGISGPVVLSASSLINHEEQPLVLRAEIDLKPALSLEQLDARLLREFEEAKNKQLKNVMLELLPGKMVHPFLVESGLDPEKAVHSVTRQERERLCRSLKAFSIAIADTRPIEEGIITAGGVCVKEINPSTMESKLVRNLYFAGEVMDVDAKTGGFNLQIAFSTGFLAGTSVFN</sequence>
<dbReference type="InterPro" id="IPR004792">
    <property type="entry name" value="BaiN-like"/>
</dbReference>
<evidence type="ECO:0000256" key="2">
    <source>
        <dbReference type="ARBA" id="ARBA00022630"/>
    </source>
</evidence>
<dbReference type="InterPro" id="IPR055178">
    <property type="entry name" value="RsdA/BaiN/AoA(So)-like_dom"/>
</dbReference>
<evidence type="ECO:0000259" key="6">
    <source>
        <dbReference type="Pfam" id="PF22780"/>
    </source>
</evidence>
<dbReference type="STRING" id="626937.HMPREF3293_02355"/>
<dbReference type="PRINTS" id="PR00411">
    <property type="entry name" value="PNDRDTASEI"/>
</dbReference>
<dbReference type="InterPro" id="IPR023166">
    <property type="entry name" value="BaiN-like_dom_sf"/>
</dbReference>
<keyword evidence="3" id="KW-0274">FAD</keyword>